<dbReference type="PANTHER" id="PTHR43774:SF1">
    <property type="entry name" value="PEPTIDE METHIONINE SULFOXIDE REDUCTASE MSRA 2"/>
    <property type="match status" value="1"/>
</dbReference>
<accession>A0ABP8HMZ1</accession>
<evidence type="ECO:0000313" key="6">
    <source>
        <dbReference type="EMBL" id="GAA4341617.1"/>
    </source>
</evidence>
<dbReference type="InterPro" id="IPR036509">
    <property type="entry name" value="Met_Sox_Rdtase_MsrA_sf"/>
</dbReference>
<dbReference type="PANTHER" id="PTHR43774">
    <property type="entry name" value="PEPTIDE METHIONINE SULFOXIDE REDUCTASE"/>
    <property type="match status" value="1"/>
</dbReference>
<dbReference type="SUPFAM" id="SSF55068">
    <property type="entry name" value="Peptide methionine sulfoxide reductase"/>
    <property type="match status" value="1"/>
</dbReference>
<comment type="caution">
    <text evidence="6">The sequence shown here is derived from an EMBL/GenBank/DDBJ whole genome shotgun (WGS) entry which is preliminary data.</text>
</comment>
<evidence type="ECO:0000256" key="4">
    <source>
        <dbReference type="ARBA" id="ARBA00048782"/>
    </source>
</evidence>
<comment type="catalytic activity">
    <reaction evidence="4">
        <text>[thioredoxin]-disulfide + L-methionine + H2O = L-methionine (S)-S-oxide + [thioredoxin]-dithiol</text>
        <dbReference type="Rhea" id="RHEA:19993"/>
        <dbReference type="Rhea" id="RHEA-COMP:10698"/>
        <dbReference type="Rhea" id="RHEA-COMP:10700"/>
        <dbReference type="ChEBI" id="CHEBI:15377"/>
        <dbReference type="ChEBI" id="CHEBI:29950"/>
        <dbReference type="ChEBI" id="CHEBI:50058"/>
        <dbReference type="ChEBI" id="CHEBI:57844"/>
        <dbReference type="ChEBI" id="CHEBI:58772"/>
        <dbReference type="EC" id="1.8.4.11"/>
    </reaction>
</comment>
<dbReference type="EMBL" id="BAABFT010000032">
    <property type="protein sequence ID" value="GAA4341617.1"/>
    <property type="molecule type" value="Genomic_DNA"/>
</dbReference>
<comment type="catalytic activity">
    <reaction evidence="3">
        <text>L-methionyl-[protein] + [thioredoxin]-disulfide + H2O = L-methionyl-(S)-S-oxide-[protein] + [thioredoxin]-dithiol</text>
        <dbReference type="Rhea" id="RHEA:14217"/>
        <dbReference type="Rhea" id="RHEA-COMP:10698"/>
        <dbReference type="Rhea" id="RHEA-COMP:10700"/>
        <dbReference type="Rhea" id="RHEA-COMP:12313"/>
        <dbReference type="Rhea" id="RHEA-COMP:12315"/>
        <dbReference type="ChEBI" id="CHEBI:15377"/>
        <dbReference type="ChEBI" id="CHEBI:16044"/>
        <dbReference type="ChEBI" id="CHEBI:29950"/>
        <dbReference type="ChEBI" id="CHEBI:44120"/>
        <dbReference type="ChEBI" id="CHEBI:50058"/>
        <dbReference type="EC" id="1.8.4.11"/>
    </reaction>
</comment>
<organism evidence="6 7">
    <name type="scientific">Mucilaginibacter gynuensis</name>
    <dbReference type="NCBI Taxonomy" id="1302236"/>
    <lineage>
        <taxon>Bacteria</taxon>
        <taxon>Pseudomonadati</taxon>
        <taxon>Bacteroidota</taxon>
        <taxon>Sphingobacteriia</taxon>
        <taxon>Sphingobacteriales</taxon>
        <taxon>Sphingobacteriaceae</taxon>
        <taxon>Mucilaginibacter</taxon>
    </lineage>
</organism>
<evidence type="ECO:0000313" key="7">
    <source>
        <dbReference type="Proteomes" id="UP001500582"/>
    </source>
</evidence>
<dbReference type="Gene3D" id="3.30.1060.10">
    <property type="entry name" value="Peptide methionine sulphoxide reductase MsrA"/>
    <property type="match status" value="1"/>
</dbReference>
<keyword evidence="2" id="KW-0560">Oxidoreductase</keyword>
<dbReference type="EC" id="1.8.4.11" evidence="1"/>
<evidence type="ECO:0000256" key="1">
    <source>
        <dbReference type="ARBA" id="ARBA00012502"/>
    </source>
</evidence>
<evidence type="ECO:0000256" key="2">
    <source>
        <dbReference type="ARBA" id="ARBA00023002"/>
    </source>
</evidence>
<evidence type="ECO:0000256" key="3">
    <source>
        <dbReference type="ARBA" id="ARBA00047806"/>
    </source>
</evidence>
<dbReference type="InterPro" id="IPR002569">
    <property type="entry name" value="Met_Sox_Rdtase_MsrA_dom"/>
</dbReference>
<proteinExistence type="predicted"/>
<dbReference type="Pfam" id="PF01625">
    <property type="entry name" value="PMSR"/>
    <property type="match status" value="1"/>
</dbReference>
<dbReference type="Proteomes" id="UP001500582">
    <property type="component" value="Unassembled WGS sequence"/>
</dbReference>
<keyword evidence="7" id="KW-1185">Reference proteome</keyword>
<feature type="domain" description="Peptide methionine sulphoxide reductase MsrA" evidence="5">
    <location>
        <begin position="21"/>
        <end position="119"/>
    </location>
</feature>
<name>A0ABP8HMZ1_9SPHI</name>
<protein>
    <recommendedName>
        <fullName evidence="1">peptide-methionine (S)-S-oxide reductase</fullName>
        <ecNumber evidence="1">1.8.4.11</ecNumber>
    </recommendedName>
</protein>
<reference evidence="7" key="1">
    <citation type="journal article" date="2019" name="Int. J. Syst. Evol. Microbiol.">
        <title>The Global Catalogue of Microorganisms (GCM) 10K type strain sequencing project: providing services to taxonomists for standard genome sequencing and annotation.</title>
        <authorList>
            <consortium name="The Broad Institute Genomics Platform"/>
            <consortium name="The Broad Institute Genome Sequencing Center for Infectious Disease"/>
            <person name="Wu L."/>
            <person name="Ma J."/>
        </authorList>
    </citation>
    <scope>NUCLEOTIDE SEQUENCE [LARGE SCALE GENOMIC DNA]</scope>
    <source>
        <strain evidence="7">JCM 17705</strain>
    </source>
</reference>
<gene>
    <name evidence="6" type="ORF">GCM10023149_54050</name>
</gene>
<sequence length="148" mass="16937">MSLKGVTHVEQGWIAADGEAAAFSEAVIVTFNLISLSTLITVHLHTHSCTSNHSMRSKYRSAIYTFNRQQEVTSREAITALQPEFAQQIITEVLPFREFKRNTANYLNYYYSNPEKPFCKNVINPKLRLLLNRFSNEVDSDKFNMATV</sequence>
<evidence type="ECO:0000259" key="5">
    <source>
        <dbReference type="Pfam" id="PF01625"/>
    </source>
</evidence>